<evidence type="ECO:0000313" key="14">
    <source>
        <dbReference type="EMBL" id="AKG62904.1"/>
    </source>
</evidence>
<keyword evidence="6" id="KW-1278">Translocase</keyword>
<organism evidence="14">
    <name type="scientific">Pelargonium echinatum</name>
    <dbReference type="NCBI Taxonomy" id="122254"/>
    <lineage>
        <taxon>Eukaryota</taxon>
        <taxon>Viridiplantae</taxon>
        <taxon>Streptophyta</taxon>
        <taxon>Embryophyta</taxon>
        <taxon>Tracheophyta</taxon>
        <taxon>Spermatophyta</taxon>
        <taxon>Magnoliopsida</taxon>
        <taxon>eudicotyledons</taxon>
        <taxon>Gunneridae</taxon>
        <taxon>Pentapetalae</taxon>
        <taxon>rosids</taxon>
        <taxon>malvids</taxon>
        <taxon>Geraniales</taxon>
        <taxon>Geraniaceae</taxon>
        <taxon>Pelargonium</taxon>
    </lineage>
</organism>
<comment type="catalytic activity">
    <reaction evidence="11">
        <text>a plastoquinone + NADPH + (n+1) H(+)(in) = a plastoquinol + NADP(+) + n H(+)(out)</text>
        <dbReference type="Rhea" id="RHEA:42612"/>
        <dbReference type="Rhea" id="RHEA-COMP:9561"/>
        <dbReference type="Rhea" id="RHEA-COMP:9562"/>
        <dbReference type="ChEBI" id="CHEBI:15378"/>
        <dbReference type="ChEBI" id="CHEBI:17757"/>
        <dbReference type="ChEBI" id="CHEBI:57783"/>
        <dbReference type="ChEBI" id="CHEBI:58349"/>
        <dbReference type="ChEBI" id="CHEBI:62192"/>
    </reaction>
</comment>
<accession>A0A0F7CYY0</accession>
<feature type="transmembrane region" description="Helical" evidence="13">
    <location>
        <begin position="104"/>
        <end position="127"/>
    </location>
</feature>
<evidence type="ECO:0000256" key="10">
    <source>
        <dbReference type="ARBA" id="ARBA00023136"/>
    </source>
</evidence>
<keyword evidence="3" id="KW-0874">Quinone</keyword>
<dbReference type="GO" id="GO:0016020">
    <property type="term" value="C:membrane"/>
    <property type="evidence" value="ECO:0007669"/>
    <property type="project" value="UniProtKB-SubCell"/>
</dbReference>
<dbReference type="PANTHER" id="PTHR36727:SF2">
    <property type="entry name" value="NAD(P)H-QUINONE OXIDOREDUCTASE SUBUNIT L, CHLOROPLASTIC"/>
    <property type="match status" value="1"/>
</dbReference>
<dbReference type="GO" id="GO:0016655">
    <property type="term" value="F:oxidoreductase activity, acting on NAD(P)H, quinone or similar compound as acceptor"/>
    <property type="evidence" value="ECO:0007669"/>
    <property type="project" value="InterPro"/>
</dbReference>
<dbReference type="EMBL" id="KM584804">
    <property type="protein sequence ID" value="AKG62904.1"/>
    <property type="molecule type" value="mRNA"/>
</dbReference>
<dbReference type="Pfam" id="PF10716">
    <property type="entry name" value="NdhL"/>
    <property type="match status" value="1"/>
</dbReference>
<keyword evidence="2 13" id="KW-0812">Transmembrane</keyword>
<evidence type="ECO:0000256" key="3">
    <source>
        <dbReference type="ARBA" id="ARBA00022719"/>
    </source>
</evidence>
<protein>
    <submittedName>
        <fullName evidence="14">NADH dehydrogenase-like complex L</fullName>
    </submittedName>
</protein>
<evidence type="ECO:0000256" key="6">
    <source>
        <dbReference type="ARBA" id="ARBA00022967"/>
    </source>
</evidence>
<comment type="subcellular location">
    <subcellularLocation>
        <location evidence="1">Membrane</location>
        <topology evidence="1">Multi-pass membrane protein</topology>
    </subcellularLocation>
</comment>
<feature type="transmembrane region" description="Helical" evidence="13">
    <location>
        <begin position="139"/>
        <end position="159"/>
    </location>
</feature>
<keyword evidence="8" id="KW-0520">NAD</keyword>
<keyword evidence="7 13" id="KW-1133">Transmembrane helix</keyword>
<evidence type="ECO:0000256" key="12">
    <source>
        <dbReference type="ARBA" id="ARBA00048026"/>
    </source>
</evidence>
<evidence type="ECO:0000256" key="1">
    <source>
        <dbReference type="ARBA" id="ARBA00004141"/>
    </source>
</evidence>
<dbReference type="GO" id="GO:0048038">
    <property type="term" value="F:quinone binding"/>
    <property type="evidence" value="ECO:0007669"/>
    <property type="project" value="UniProtKB-KW"/>
</dbReference>
<sequence>MSCSLNFHIPKALPCLIPCSRSSKSSSSRSLLPINSQLNQSQNAKQSDSDKTPRCLTQKQKKKSFHQQMKSSLAIQVATLVATVHEQPAMAITGVNNQEDLGWALTQAGIVAFLYFIVAPPLIMSWMRKRWYKRNVYEMYFQFMFTFIFFPGILIWAPFVNVRKFPRDPSMKYPWSVPKDTSKIKIGYLKYPFAQPEDYEVD</sequence>
<comment type="catalytic activity">
    <reaction evidence="12">
        <text>a plastoquinone + NADH + (n+1) H(+)(in) = a plastoquinol + NAD(+) + n H(+)(out)</text>
        <dbReference type="Rhea" id="RHEA:42608"/>
        <dbReference type="Rhea" id="RHEA-COMP:9561"/>
        <dbReference type="Rhea" id="RHEA-COMP:9562"/>
        <dbReference type="ChEBI" id="CHEBI:15378"/>
        <dbReference type="ChEBI" id="CHEBI:17757"/>
        <dbReference type="ChEBI" id="CHEBI:57540"/>
        <dbReference type="ChEBI" id="CHEBI:57945"/>
        <dbReference type="ChEBI" id="CHEBI:62192"/>
    </reaction>
</comment>
<dbReference type="PANTHER" id="PTHR36727">
    <property type="entry name" value="NAD(P)H-QUINONE OXIDOREDUCTASE SUBUNIT L, CHLOROPLASTIC"/>
    <property type="match status" value="1"/>
</dbReference>
<evidence type="ECO:0000256" key="9">
    <source>
        <dbReference type="ARBA" id="ARBA00023078"/>
    </source>
</evidence>
<dbReference type="AlphaFoldDB" id="A0A0F7CYY0"/>
<name>A0A0F7CYY0_9ROSI</name>
<keyword evidence="10 13" id="KW-0472">Membrane</keyword>
<keyword evidence="9" id="KW-0793">Thylakoid</keyword>
<evidence type="ECO:0000256" key="5">
    <source>
        <dbReference type="ARBA" id="ARBA00022957"/>
    </source>
</evidence>
<keyword evidence="5" id="KW-0618">Plastoquinone</keyword>
<gene>
    <name evidence="14" type="primary">NDHL</name>
</gene>
<evidence type="ECO:0000256" key="7">
    <source>
        <dbReference type="ARBA" id="ARBA00022989"/>
    </source>
</evidence>
<evidence type="ECO:0000256" key="8">
    <source>
        <dbReference type="ARBA" id="ARBA00023027"/>
    </source>
</evidence>
<proteinExistence type="evidence at transcript level"/>
<evidence type="ECO:0000256" key="2">
    <source>
        <dbReference type="ARBA" id="ARBA00022692"/>
    </source>
</evidence>
<dbReference type="InterPro" id="IPR019654">
    <property type="entry name" value="NADH-quinone_OxRdatse_su_L"/>
</dbReference>
<evidence type="ECO:0000256" key="13">
    <source>
        <dbReference type="SAM" id="Phobius"/>
    </source>
</evidence>
<evidence type="ECO:0000256" key="4">
    <source>
        <dbReference type="ARBA" id="ARBA00022857"/>
    </source>
</evidence>
<reference evidence="14" key="1">
    <citation type="journal article" date="2015" name="BMC Plant Biol.">
        <title>NDH expression marks major transitions in plant evolution and reveals coordinate intracellular gene loss.</title>
        <authorList>
            <person name="Ruhlman T.A."/>
            <person name="Chang W.J."/>
            <person name="Chen J.J."/>
            <person name="Huang Y.T."/>
            <person name="Chan M.T."/>
            <person name="Zhang J."/>
            <person name="Liao D.C."/>
            <person name="Blazier J.C."/>
            <person name="Jin X."/>
            <person name="Shih M.C."/>
            <person name="Jansen R.K."/>
            <person name="Lin C.S."/>
        </authorList>
    </citation>
    <scope>NUCLEOTIDE SEQUENCE</scope>
</reference>
<evidence type="ECO:0000256" key="11">
    <source>
        <dbReference type="ARBA" id="ARBA00047726"/>
    </source>
</evidence>
<keyword evidence="4" id="KW-0521">NADP</keyword>